<comment type="caution">
    <text evidence="2">The sequence shown here is derived from an EMBL/GenBank/DDBJ whole genome shotgun (WGS) entry which is preliminary data.</text>
</comment>
<dbReference type="EMBL" id="CARXXK010000001">
    <property type="protein sequence ID" value="CAI6344836.1"/>
    <property type="molecule type" value="Genomic_DNA"/>
</dbReference>
<reference evidence="2 3" key="1">
    <citation type="submission" date="2023-01" db="EMBL/GenBank/DDBJ databases">
        <authorList>
            <person name="Whitehead M."/>
        </authorList>
    </citation>
    <scope>NUCLEOTIDE SEQUENCE [LARGE SCALE GENOMIC DNA]</scope>
</reference>
<name>A0AAV0VSY4_9HEMI</name>
<feature type="region of interest" description="Disordered" evidence="1">
    <location>
        <begin position="125"/>
        <end position="147"/>
    </location>
</feature>
<accession>A0AAV0VSY4</accession>
<evidence type="ECO:0000313" key="3">
    <source>
        <dbReference type="Proteomes" id="UP001160148"/>
    </source>
</evidence>
<gene>
    <name evidence="2" type="ORF">MEUPH1_LOCUS1917</name>
</gene>
<dbReference type="AlphaFoldDB" id="A0AAV0VSY4"/>
<keyword evidence="3" id="KW-1185">Reference proteome</keyword>
<evidence type="ECO:0000313" key="2">
    <source>
        <dbReference type="EMBL" id="CAI6344836.1"/>
    </source>
</evidence>
<sequence length="206" mass="23893">MSANTFQLLSEDYTDEEFLELFGSEYLTLDSEYQASIQQMAAIKSPVEQKKEQARYERESAAKLTRYSLTPTFTMPSTVRAIPTTLDVLSTTTSLSSIETPPVEHVTKISNKKLKREQYRLARQEIRRQRRPGNGASSSATNKPGFIQSKFKKKSPLSLYKIKVFIHKFLHFLSKLINKKGDYVTRQNRPYHDIHERRATRRQSKN</sequence>
<evidence type="ECO:0000256" key="1">
    <source>
        <dbReference type="SAM" id="MobiDB-lite"/>
    </source>
</evidence>
<dbReference type="Proteomes" id="UP001160148">
    <property type="component" value="Unassembled WGS sequence"/>
</dbReference>
<organism evidence="2 3">
    <name type="scientific">Macrosiphum euphorbiae</name>
    <name type="common">potato aphid</name>
    <dbReference type="NCBI Taxonomy" id="13131"/>
    <lineage>
        <taxon>Eukaryota</taxon>
        <taxon>Metazoa</taxon>
        <taxon>Ecdysozoa</taxon>
        <taxon>Arthropoda</taxon>
        <taxon>Hexapoda</taxon>
        <taxon>Insecta</taxon>
        <taxon>Pterygota</taxon>
        <taxon>Neoptera</taxon>
        <taxon>Paraneoptera</taxon>
        <taxon>Hemiptera</taxon>
        <taxon>Sternorrhyncha</taxon>
        <taxon>Aphidomorpha</taxon>
        <taxon>Aphidoidea</taxon>
        <taxon>Aphididae</taxon>
        <taxon>Macrosiphini</taxon>
        <taxon>Macrosiphum</taxon>
    </lineage>
</organism>
<protein>
    <submittedName>
        <fullName evidence="2">Uncharacterized protein</fullName>
    </submittedName>
</protein>
<proteinExistence type="predicted"/>